<dbReference type="RefSeq" id="XP_007674439.1">
    <property type="nucleotide sequence ID" value="XM_007676249.1"/>
</dbReference>
<keyword evidence="2" id="KW-1185">Reference proteome</keyword>
<sequence>MRDEPNGLSEDHETFASEQCRLRNKRSALLMLESPAHATGELERWDVVSACFEMLMYVHFPEECLQKHFWNSE</sequence>
<dbReference type="AlphaFoldDB" id="M2N2T0"/>
<dbReference type="GeneID" id="19111731"/>
<evidence type="ECO:0000313" key="2">
    <source>
        <dbReference type="Proteomes" id="UP000011761"/>
    </source>
</evidence>
<gene>
    <name evidence="1" type="ORF">BAUCODRAFT_32272</name>
</gene>
<accession>M2N2T0</accession>
<reference evidence="1 2" key="1">
    <citation type="journal article" date="2012" name="PLoS Pathog.">
        <title>Diverse lifestyles and strategies of plant pathogenesis encoded in the genomes of eighteen Dothideomycetes fungi.</title>
        <authorList>
            <person name="Ohm R.A."/>
            <person name="Feau N."/>
            <person name="Henrissat B."/>
            <person name="Schoch C.L."/>
            <person name="Horwitz B.A."/>
            <person name="Barry K.W."/>
            <person name="Condon B.J."/>
            <person name="Copeland A.C."/>
            <person name="Dhillon B."/>
            <person name="Glaser F."/>
            <person name="Hesse C.N."/>
            <person name="Kosti I."/>
            <person name="LaButti K."/>
            <person name="Lindquist E.A."/>
            <person name="Lucas S."/>
            <person name="Salamov A.A."/>
            <person name="Bradshaw R.E."/>
            <person name="Ciuffetti L."/>
            <person name="Hamelin R.C."/>
            <person name="Kema G.H.J."/>
            <person name="Lawrence C."/>
            <person name="Scott J.A."/>
            <person name="Spatafora J.W."/>
            <person name="Turgeon B.G."/>
            <person name="de Wit P.J.G.M."/>
            <person name="Zhong S."/>
            <person name="Goodwin S.B."/>
            <person name="Grigoriev I.V."/>
        </authorList>
    </citation>
    <scope>NUCLEOTIDE SEQUENCE [LARGE SCALE GENOMIC DNA]</scope>
    <source>
        <strain evidence="1 2">UAMH 10762</strain>
    </source>
</reference>
<evidence type="ECO:0000313" key="1">
    <source>
        <dbReference type="EMBL" id="EMC98258.1"/>
    </source>
</evidence>
<name>M2N2T0_BAUPA</name>
<proteinExistence type="predicted"/>
<dbReference type="EMBL" id="KB445553">
    <property type="protein sequence ID" value="EMC98258.1"/>
    <property type="molecule type" value="Genomic_DNA"/>
</dbReference>
<organism evidence="1 2">
    <name type="scientific">Baudoinia panamericana (strain UAMH 10762)</name>
    <name type="common">Angels' share fungus</name>
    <name type="synonym">Baudoinia compniacensis (strain UAMH 10762)</name>
    <dbReference type="NCBI Taxonomy" id="717646"/>
    <lineage>
        <taxon>Eukaryota</taxon>
        <taxon>Fungi</taxon>
        <taxon>Dikarya</taxon>
        <taxon>Ascomycota</taxon>
        <taxon>Pezizomycotina</taxon>
        <taxon>Dothideomycetes</taxon>
        <taxon>Dothideomycetidae</taxon>
        <taxon>Mycosphaerellales</taxon>
        <taxon>Teratosphaeriaceae</taxon>
        <taxon>Baudoinia</taxon>
    </lineage>
</organism>
<dbReference type="HOGENOM" id="CLU_2704445_0_0_1"/>
<dbReference type="Proteomes" id="UP000011761">
    <property type="component" value="Unassembled WGS sequence"/>
</dbReference>
<dbReference type="KEGG" id="bcom:BAUCODRAFT_32272"/>
<protein>
    <submittedName>
        <fullName evidence="1">Uncharacterized protein</fullName>
    </submittedName>
</protein>